<name>I0YKF2_COCSC</name>
<protein>
    <recommendedName>
        <fullName evidence="4">Secreted protein</fullName>
    </recommendedName>
</protein>
<evidence type="ECO:0000313" key="3">
    <source>
        <dbReference type="Proteomes" id="UP000007264"/>
    </source>
</evidence>
<evidence type="ECO:0000256" key="1">
    <source>
        <dbReference type="SAM" id="SignalP"/>
    </source>
</evidence>
<evidence type="ECO:0008006" key="4">
    <source>
        <dbReference type="Google" id="ProtNLM"/>
    </source>
</evidence>
<keyword evidence="3" id="KW-1185">Reference proteome</keyword>
<dbReference type="AlphaFoldDB" id="I0YKF2"/>
<dbReference type="RefSeq" id="XP_005643415.1">
    <property type="nucleotide sequence ID" value="XM_005643358.1"/>
</dbReference>
<gene>
    <name evidence="2" type="ORF">COCSUDRAFT_34411</name>
</gene>
<dbReference type="KEGG" id="csl:COCSUDRAFT_34411"/>
<organism evidence="2 3">
    <name type="scientific">Coccomyxa subellipsoidea (strain C-169)</name>
    <name type="common">Green microalga</name>
    <dbReference type="NCBI Taxonomy" id="574566"/>
    <lineage>
        <taxon>Eukaryota</taxon>
        <taxon>Viridiplantae</taxon>
        <taxon>Chlorophyta</taxon>
        <taxon>core chlorophytes</taxon>
        <taxon>Trebouxiophyceae</taxon>
        <taxon>Trebouxiophyceae incertae sedis</taxon>
        <taxon>Coccomyxaceae</taxon>
        <taxon>Coccomyxa</taxon>
        <taxon>Coccomyxa subellipsoidea</taxon>
    </lineage>
</organism>
<accession>I0YKF2</accession>
<dbReference type="Proteomes" id="UP000007264">
    <property type="component" value="Unassembled WGS sequence"/>
</dbReference>
<comment type="caution">
    <text evidence="2">The sequence shown here is derived from an EMBL/GenBank/DDBJ whole genome shotgun (WGS) entry which is preliminary data.</text>
</comment>
<feature type="signal peptide" evidence="1">
    <location>
        <begin position="1"/>
        <end position="18"/>
    </location>
</feature>
<keyword evidence="1" id="KW-0732">Signal</keyword>
<proteinExistence type="predicted"/>
<dbReference type="GeneID" id="17036957"/>
<sequence>MFLLGIVIVIVPHFASQAAPNVNNAVGWIHSWFMACSAHIRESLRAMLASGSECCYYTDDHSYSAEVLRDNLELACKFL</sequence>
<dbReference type="EMBL" id="AGSI01000021">
    <property type="protein sequence ID" value="EIE18871.1"/>
    <property type="molecule type" value="Genomic_DNA"/>
</dbReference>
<evidence type="ECO:0000313" key="2">
    <source>
        <dbReference type="EMBL" id="EIE18871.1"/>
    </source>
</evidence>
<reference evidence="2 3" key="1">
    <citation type="journal article" date="2012" name="Genome Biol.">
        <title>The genome of the polar eukaryotic microalga coccomyxa subellipsoidea reveals traits of cold adaptation.</title>
        <authorList>
            <person name="Blanc G."/>
            <person name="Agarkova I."/>
            <person name="Grimwood J."/>
            <person name="Kuo A."/>
            <person name="Brueggeman A."/>
            <person name="Dunigan D."/>
            <person name="Gurnon J."/>
            <person name="Ladunga I."/>
            <person name="Lindquist E."/>
            <person name="Lucas S."/>
            <person name="Pangilinan J."/>
            <person name="Proschold T."/>
            <person name="Salamov A."/>
            <person name="Schmutz J."/>
            <person name="Weeks D."/>
            <person name="Yamada T."/>
            <person name="Claverie J.M."/>
            <person name="Grigoriev I."/>
            <person name="Van Etten J."/>
            <person name="Lomsadze A."/>
            <person name="Borodovsky M."/>
        </authorList>
    </citation>
    <scope>NUCLEOTIDE SEQUENCE [LARGE SCALE GENOMIC DNA]</scope>
    <source>
        <strain evidence="2 3">C-169</strain>
    </source>
</reference>
<feature type="chain" id="PRO_5003637063" description="Secreted protein" evidence="1">
    <location>
        <begin position="19"/>
        <end position="79"/>
    </location>
</feature>